<reference evidence="13" key="1">
    <citation type="journal article" date="2023" name="Mol. Phylogenet. Evol.">
        <title>Genome-scale phylogeny and comparative genomics of the fungal order Sordariales.</title>
        <authorList>
            <person name="Hensen N."/>
            <person name="Bonometti L."/>
            <person name="Westerberg I."/>
            <person name="Brannstrom I.O."/>
            <person name="Guillou S."/>
            <person name="Cros-Aarteil S."/>
            <person name="Calhoun S."/>
            <person name="Haridas S."/>
            <person name="Kuo A."/>
            <person name="Mondo S."/>
            <person name="Pangilinan J."/>
            <person name="Riley R."/>
            <person name="LaButti K."/>
            <person name="Andreopoulos B."/>
            <person name="Lipzen A."/>
            <person name="Chen C."/>
            <person name="Yan M."/>
            <person name="Daum C."/>
            <person name="Ng V."/>
            <person name="Clum A."/>
            <person name="Steindorff A."/>
            <person name="Ohm R.A."/>
            <person name="Martin F."/>
            <person name="Silar P."/>
            <person name="Natvig D.O."/>
            <person name="Lalanne C."/>
            <person name="Gautier V."/>
            <person name="Ament-Velasquez S.L."/>
            <person name="Kruys A."/>
            <person name="Hutchinson M.I."/>
            <person name="Powell A.J."/>
            <person name="Barry K."/>
            <person name="Miller A.N."/>
            <person name="Grigoriev I.V."/>
            <person name="Debuchy R."/>
            <person name="Gladieux P."/>
            <person name="Hiltunen Thoren M."/>
            <person name="Johannesson H."/>
        </authorList>
    </citation>
    <scope>NUCLEOTIDE SEQUENCE</scope>
    <source>
        <strain evidence="13">PSN309</strain>
    </source>
</reference>
<dbReference type="CDD" id="cd09123">
    <property type="entry name" value="PLDc_Tdp1_2"/>
    <property type="match status" value="1"/>
</dbReference>
<dbReference type="GO" id="GO:0005634">
    <property type="term" value="C:nucleus"/>
    <property type="evidence" value="ECO:0007669"/>
    <property type="project" value="UniProtKB-SubCell"/>
</dbReference>
<dbReference type="Gene3D" id="3.30.870.10">
    <property type="entry name" value="Endonuclease Chain A"/>
    <property type="match status" value="2"/>
</dbReference>
<evidence type="ECO:0000313" key="14">
    <source>
        <dbReference type="Proteomes" id="UP001302126"/>
    </source>
</evidence>
<dbReference type="AlphaFoldDB" id="A0AAN6X7G1"/>
<gene>
    <name evidence="13" type="ORF">QBC35DRAFT_200911</name>
</gene>
<feature type="region of interest" description="Disordered" evidence="12">
    <location>
        <begin position="443"/>
        <end position="468"/>
    </location>
</feature>
<proteinExistence type="inferred from homology"/>
<feature type="region of interest" description="Disordered" evidence="12">
    <location>
        <begin position="409"/>
        <end position="428"/>
    </location>
</feature>
<dbReference type="InterPro" id="IPR010347">
    <property type="entry name" value="Tdp1"/>
</dbReference>
<dbReference type="Pfam" id="PF06087">
    <property type="entry name" value="Tyr-DNA_phospho"/>
    <property type="match status" value="1"/>
</dbReference>
<dbReference type="SUPFAM" id="SSF56024">
    <property type="entry name" value="Phospholipase D/nuclease"/>
    <property type="match status" value="2"/>
</dbReference>
<evidence type="ECO:0000256" key="6">
    <source>
        <dbReference type="ARBA" id="ARBA00022839"/>
    </source>
</evidence>
<evidence type="ECO:0000256" key="1">
    <source>
        <dbReference type="ARBA" id="ARBA00004123"/>
    </source>
</evidence>
<keyword evidence="4" id="KW-0227">DNA damage</keyword>
<dbReference type="GO" id="GO:0006281">
    <property type="term" value="P:DNA repair"/>
    <property type="evidence" value="ECO:0007669"/>
    <property type="project" value="UniProtKB-KW"/>
</dbReference>
<organism evidence="13 14">
    <name type="scientific">Podospora australis</name>
    <dbReference type="NCBI Taxonomy" id="1536484"/>
    <lineage>
        <taxon>Eukaryota</taxon>
        <taxon>Fungi</taxon>
        <taxon>Dikarya</taxon>
        <taxon>Ascomycota</taxon>
        <taxon>Pezizomycotina</taxon>
        <taxon>Sordariomycetes</taxon>
        <taxon>Sordariomycetidae</taxon>
        <taxon>Sordariales</taxon>
        <taxon>Podosporaceae</taxon>
        <taxon>Podospora</taxon>
    </lineage>
</organism>
<name>A0AAN6X7G1_9PEZI</name>
<dbReference type="GO" id="GO:0017005">
    <property type="term" value="F:3'-tyrosyl-DNA phosphodiesterase activity"/>
    <property type="evidence" value="ECO:0007669"/>
    <property type="project" value="TreeGrafter"/>
</dbReference>
<comment type="subcellular location">
    <subcellularLocation>
        <location evidence="1">Nucleus</location>
    </subcellularLocation>
</comment>
<evidence type="ECO:0000256" key="8">
    <source>
        <dbReference type="ARBA" id="ARBA00023242"/>
    </source>
</evidence>
<dbReference type="EMBL" id="MU864353">
    <property type="protein sequence ID" value="KAK4192732.1"/>
    <property type="molecule type" value="Genomic_DNA"/>
</dbReference>
<evidence type="ECO:0000256" key="5">
    <source>
        <dbReference type="ARBA" id="ARBA00022801"/>
    </source>
</evidence>
<feature type="binding site" evidence="10">
    <location>
        <position position="435"/>
    </location>
    <ligand>
        <name>substrate</name>
    </ligand>
</feature>
<evidence type="ECO:0000256" key="11">
    <source>
        <dbReference type="PIRSR" id="PIRSR610347-3"/>
    </source>
</evidence>
<feature type="compositionally biased region" description="Polar residues" evidence="12">
    <location>
        <begin position="30"/>
        <end position="39"/>
    </location>
</feature>
<dbReference type="CDD" id="cd09194">
    <property type="entry name" value="PLDc_yTdp1_1"/>
    <property type="match status" value="1"/>
</dbReference>
<keyword evidence="6" id="KW-0269">Exonuclease</keyword>
<keyword evidence="14" id="KW-1185">Reference proteome</keyword>
<dbReference type="GO" id="GO:0004527">
    <property type="term" value="F:exonuclease activity"/>
    <property type="evidence" value="ECO:0007669"/>
    <property type="project" value="UniProtKB-KW"/>
</dbReference>
<dbReference type="PANTHER" id="PTHR12415:SF0">
    <property type="entry name" value="TYROSYL-DNA PHOSPHODIESTERASE 1"/>
    <property type="match status" value="1"/>
</dbReference>
<reference evidence="13" key="2">
    <citation type="submission" date="2023-05" db="EMBL/GenBank/DDBJ databases">
        <authorList>
            <consortium name="Lawrence Berkeley National Laboratory"/>
            <person name="Steindorff A."/>
            <person name="Hensen N."/>
            <person name="Bonometti L."/>
            <person name="Westerberg I."/>
            <person name="Brannstrom I.O."/>
            <person name="Guillou S."/>
            <person name="Cros-Aarteil S."/>
            <person name="Calhoun S."/>
            <person name="Haridas S."/>
            <person name="Kuo A."/>
            <person name="Mondo S."/>
            <person name="Pangilinan J."/>
            <person name="Riley R."/>
            <person name="Labutti K."/>
            <person name="Andreopoulos B."/>
            <person name="Lipzen A."/>
            <person name="Chen C."/>
            <person name="Yanf M."/>
            <person name="Daum C."/>
            <person name="Ng V."/>
            <person name="Clum A."/>
            <person name="Ohm R."/>
            <person name="Martin F."/>
            <person name="Silar P."/>
            <person name="Natvig D."/>
            <person name="Lalanne C."/>
            <person name="Gautier V."/>
            <person name="Ament-Velasquez S.L."/>
            <person name="Kruys A."/>
            <person name="Hutchinson M.I."/>
            <person name="Powell A.J."/>
            <person name="Barry K."/>
            <person name="Miller A.N."/>
            <person name="Grigoriev I.V."/>
            <person name="Debuchy R."/>
            <person name="Gladieux P."/>
            <person name="Thoren M.H."/>
            <person name="Johannesson H."/>
        </authorList>
    </citation>
    <scope>NUCLEOTIDE SEQUENCE</scope>
    <source>
        <strain evidence="13">PSN309</strain>
    </source>
</reference>
<accession>A0AAN6X7G1</accession>
<keyword evidence="3" id="KW-0540">Nuclease</keyword>
<comment type="caution">
    <text evidence="13">The sequence shown here is derived from an EMBL/GenBank/DDBJ whole genome shotgun (WGS) entry which is preliminary data.</text>
</comment>
<evidence type="ECO:0000256" key="7">
    <source>
        <dbReference type="ARBA" id="ARBA00023204"/>
    </source>
</evidence>
<keyword evidence="8" id="KW-0539">Nucleus</keyword>
<feature type="site" description="Interaction with DNA" evidence="11">
    <location>
        <position position="482"/>
    </location>
</feature>
<evidence type="ECO:0000313" key="13">
    <source>
        <dbReference type="EMBL" id="KAK4192732.1"/>
    </source>
</evidence>
<feature type="region of interest" description="Disordered" evidence="12">
    <location>
        <begin position="1"/>
        <end position="49"/>
    </location>
</feature>
<evidence type="ECO:0000256" key="3">
    <source>
        <dbReference type="ARBA" id="ARBA00022722"/>
    </source>
</evidence>
<feature type="active site" description="Proton donor/acceptor" evidence="9">
    <location>
        <position position="433"/>
    </location>
</feature>
<dbReference type="GO" id="GO:0003690">
    <property type="term" value="F:double-stranded DNA binding"/>
    <property type="evidence" value="ECO:0007669"/>
    <property type="project" value="TreeGrafter"/>
</dbReference>
<comment type="similarity">
    <text evidence="2">Belongs to the tyrosyl-DNA phosphodiesterase family.</text>
</comment>
<evidence type="ECO:0000256" key="12">
    <source>
        <dbReference type="SAM" id="MobiDB-lite"/>
    </source>
</evidence>
<feature type="binding site" evidence="10">
    <location>
        <position position="179"/>
    </location>
    <ligand>
        <name>substrate</name>
    </ligand>
</feature>
<feature type="active site" description="Nucleophile" evidence="9">
    <location>
        <position position="177"/>
    </location>
</feature>
<evidence type="ECO:0000256" key="2">
    <source>
        <dbReference type="ARBA" id="ARBA00010205"/>
    </source>
</evidence>
<protein>
    <submittedName>
        <fullName evidence="13">Tyrosyl-DNA phosphodiesterase</fullName>
    </submittedName>
</protein>
<dbReference type="FunFam" id="3.30.870.10:FF:000038">
    <property type="entry name" value="Probable tyrosyl-DNA phosphodiesterase"/>
    <property type="match status" value="1"/>
</dbReference>
<evidence type="ECO:0000256" key="9">
    <source>
        <dbReference type="PIRSR" id="PIRSR610347-1"/>
    </source>
</evidence>
<sequence>MNLDPKTIMDSSSKRSAPGDDDGVAESPSGRHTNSTPLSLTHPISPPLKKRRLVNAEELEDKDHDTRTTPRQTFRSPFQLTKIKDLPAELNKDTYTLKDILGDPLISECWEFNYLHDIDFLMAAFDEDVRHLVKVHVVHGFWKREDPSRQQLQEDASRYKNVELHAAFLPEMFGTHHSKMFILLRHDATAEVIIHTGNLIARDWTNMTQGAWFSPRLPLLKPGQVEAQEPQIGNGAKFKIDFLNYLRAYDTKRPTCKGIINQLVKYDFSSVKGSLIASVPGRHPISPDDSIKTTQFGWAAMKSALKAIPVHETQPEIAVQISSIATLGPTDTWLKSTFFASLAGGKPQTPRRSTAQPSFKVVFPTPDEIRKSLDGYSSGGSIHTKIQSAQQAKQLQYLRPIFHHWANDSSDGVPLDHPQAKQHVSGRNRAAPHIKTYIRFYSPPSASQTSSSSSSSSSGAGNQQQQQTKRIDWALLTSANLSKQAWGDSPSSSSSSSSSTIRISSYEIGVLVWPALYSSSDKDTTAAASAIMEPVFLTDHHHLDHNDKAEATTTTTTTTSPTPPTIIPLRMPYNLPLQRYGPSETPWVATATHTEPDWMGRTWER</sequence>
<evidence type="ECO:0000256" key="10">
    <source>
        <dbReference type="PIRSR" id="PIRSR610347-2"/>
    </source>
</evidence>
<keyword evidence="5" id="KW-0378">Hydrolase</keyword>
<dbReference type="GO" id="GO:0003697">
    <property type="term" value="F:single-stranded DNA binding"/>
    <property type="evidence" value="ECO:0007669"/>
    <property type="project" value="TreeGrafter"/>
</dbReference>
<dbReference type="PANTHER" id="PTHR12415">
    <property type="entry name" value="TYROSYL-DNA PHOSPHODIESTERASE 1"/>
    <property type="match status" value="1"/>
</dbReference>
<keyword evidence="7" id="KW-0234">DNA repair</keyword>
<evidence type="ECO:0000256" key="4">
    <source>
        <dbReference type="ARBA" id="ARBA00022763"/>
    </source>
</evidence>
<dbReference type="Proteomes" id="UP001302126">
    <property type="component" value="Unassembled WGS sequence"/>
</dbReference>